<comment type="caution">
    <text evidence="1">The sequence shown here is derived from an EMBL/GenBank/DDBJ whole genome shotgun (WGS) entry which is preliminary data.</text>
</comment>
<gene>
    <name evidence="1" type="ORF">RUM43_010054</name>
</gene>
<dbReference type="EMBL" id="JAWJWE010000004">
    <property type="protein sequence ID" value="KAK6636394.1"/>
    <property type="molecule type" value="Genomic_DNA"/>
</dbReference>
<proteinExistence type="predicted"/>
<evidence type="ECO:0000313" key="1">
    <source>
        <dbReference type="EMBL" id="KAK6636394.1"/>
    </source>
</evidence>
<reference evidence="1 2" key="1">
    <citation type="submission" date="2023-10" db="EMBL/GenBank/DDBJ databases">
        <title>Genomes of two closely related lineages of the louse Polyplax serrata with different host specificities.</title>
        <authorList>
            <person name="Martinu J."/>
            <person name="Tarabai H."/>
            <person name="Stefka J."/>
            <person name="Hypsa V."/>
        </authorList>
    </citation>
    <scope>NUCLEOTIDE SEQUENCE [LARGE SCALE GENOMIC DNA]</scope>
    <source>
        <strain evidence="1">HR10_N</strain>
    </source>
</reference>
<dbReference type="Proteomes" id="UP001372834">
    <property type="component" value="Unassembled WGS sequence"/>
</dbReference>
<evidence type="ECO:0000313" key="2">
    <source>
        <dbReference type="Proteomes" id="UP001372834"/>
    </source>
</evidence>
<dbReference type="AlphaFoldDB" id="A0AAN8P3I9"/>
<protein>
    <submittedName>
        <fullName evidence="1">Uncharacterized protein</fullName>
    </submittedName>
</protein>
<organism evidence="1 2">
    <name type="scientific">Polyplax serrata</name>
    <name type="common">Common mouse louse</name>
    <dbReference type="NCBI Taxonomy" id="468196"/>
    <lineage>
        <taxon>Eukaryota</taxon>
        <taxon>Metazoa</taxon>
        <taxon>Ecdysozoa</taxon>
        <taxon>Arthropoda</taxon>
        <taxon>Hexapoda</taxon>
        <taxon>Insecta</taxon>
        <taxon>Pterygota</taxon>
        <taxon>Neoptera</taxon>
        <taxon>Paraneoptera</taxon>
        <taxon>Psocodea</taxon>
        <taxon>Troctomorpha</taxon>
        <taxon>Phthiraptera</taxon>
        <taxon>Anoplura</taxon>
        <taxon>Polyplacidae</taxon>
        <taxon>Polyplax</taxon>
    </lineage>
</organism>
<feature type="non-terminal residue" evidence="1">
    <location>
        <position position="56"/>
    </location>
</feature>
<accession>A0AAN8P3I9</accession>
<sequence length="56" mass="6370">MPKIVSFQSVAKKFSSSRCFGPPWVFHALLLPHLPFPLLPDLLLLSSLYKSKTKEK</sequence>
<name>A0AAN8P3I9_POLSC</name>